<evidence type="ECO:0000256" key="5">
    <source>
        <dbReference type="ARBA" id="ARBA00023163"/>
    </source>
</evidence>
<accession>A0ABQ8ZAV5</accession>
<comment type="function">
    <text evidence="7">Component of the Mediator complex, a coactivator involved in the regulated transcription of nearly all RNA polymerase II-dependent genes. Mediator functions as a bridge to convey information from gene-specific regulatory proteins to the basal RNA polymerase II transcription machinery. Mediator is recruited to promoters by direct interactions with regulatory proteins and serves as a scaffold for the assembly of a functional preinitiation complex with RNA polymerase II and the general transcription factors.</text>
</comment>
<comment type="subunit">
    <text evidence="7">Component of the Mediator complex.</text>
</comment>
<evidence type="ECO:0000256" key="6">
    <source>
        <dbReference type="ARBA" id="ARBA00023242"/>
    </source>
</evidence>
<evidence type="ECO:0000313" key="11">
    <source>
        <dbReference type="Proteomes" id="UP001150062"/>
    </source>
</evidence>
<name>A0ABQ8ZAV5_9EUKA</name>
<dbReference type="PANTHER" id="PTHR12809:SF2">
    <property type="entry name" value="MEDIATOR OF RNA POLYMERASE II TRANSCRIPTION SUBUNIT 14"/>
    <property type="match status" value="1"/>
</dbReference>
<keyword evidence="5 7" id="KW-0804">Transcription</keyword>
<feature type="region of interest" description="Disordered" evidence="8">
    <location>
        <begin position="1174"/>
        <end position="1210"/>
    </location>
</feature>
<feature type="compositionally biased region" description="Low complexity" evidence="8">
    <location>
        <begin position="222"/>
        <end position="239"/>
    </location>
</feature>
<feature type="region of interest" description="Disordered" evidence="8">
    <location>
        <begin position="1002"/>
        <end position="1060"/>
    </location>
</feature>
<dbReference type="Pfam" id="PF08638">
    <property type="entry name" value="Med14"/>
    <property type="match status" value="1"/>
</dbReference>
<keyword evidence="4 7" id="KW-0010">Activator</keyword>
<dbReference type="PANTHER" id="PTHR12809">
    <property type="entry name" value="MEDIATOR COMPLEX SUBUNIT"/>
    <property type="match status" value="1"/>
</dbReference>
<comment type="similarity">
    <text evidence="2 7">Belongs to the Mediator complex subunit 14 family.</text>
</comment>
<reference evidence="10" key="1">
    <citation type="submission" date="2022-08" db="EMBL/GenBank/DDBJ databases">
        <title>Novel sulfate-reducing endosymbionts in the free-living metamonad Anaeramoeba.</title>
        <authorList>
            <person name="Jerlstrom-Hultqvist J."/>
            <person name="Cepicka I."/>
            <person name="Gallot-Lavallee L."/>
            <person name="Salas-Leiva D."/>
            <person name="Curtis B.A."/>
            <person name="Zahonova K."/>
            <person name="Pipaliya S."/>
            <person name="Dacks J."/>
            <person name="Roger A.J."/>
        </authorList>
    </citation>
    <scope>NUCLEOTIDE SEQUENCE</scope>
    <source>
        <strain evidence="10">Schooner1</strain>
    </source>
</reference>
<evidence type="ECO:0000259" key="9">
    <source>
        <dbReference type="Pfam" id="PF08638"/>
    </source>
</evidence>
<keyword evidence="3 7" id="KW-0805">Transcription regulation</keyword>
<proteinExistence type="inferred from homology"/>
<keyword evidence="6 7" id="KW-0539">Nucleus</keyword>
<feature type="compositionally biased region" description="Low complexity" evidence="8">
    <location>
        <begin position="1027"/>
        <end position="1059"/>
    </location>
</feature>
<protein>
    <recommendedName>
        <fullName evidence="7">Mediator of RNA polymerase II transcription subunit 14</fullName>
    </recommendedName>
    <alternativeName>
        <fullName evidence="7">Mediator complex subunit 14</fullName>
    </alternativeName>
</protein>
<evidence type="ECO:0000256" key="3">
    <source>
        <dbReference type="ARBA" id="ARBA00023015"/>
    </source>
</evidence>
<evidence type="ECO:0000256" key="7">
    <source>
        <dbReference type="RuleBase" id="RU365082"/>
    </source>
</evidence>
<feature type="compositionally biased region" description="Basic and acidic residues" evidence="8">
    <location>
        <begin position="427"/>
        <end position="443"/>
    </location>
</feature>
<evidence type="ECO:0000256" key="1">
    <source>
        <dbReference type="ARBA" id="ARBA00004123"/>
    </source>
</evidence>
<sequence length="1615" mass="189369">MSQQSQKNKQPQTFTFGKLLKITVNKSYQDLKKLQTILPNKSDLEKKDLLCSFFEQSRFLFLKLLVLQKWKKNMSSTVSGTLEILNTVNQDFRSLQRSADSLWYFHNKVLSTKSTSSIDIRSAVEILKSGSLTTGMPLSIENALPVSLSQDKIEKGIEKLNKLIKICLLDMGLPKEFNQKKVFRGFLWCKVGHEFVIKLTIQKNNQTYDEKQELKQCEINTDNNNTGNNINNNDTETFNPKNSNLNTQLKDDSLIRKRKENLFLESNQNIKKKRRILKIKKKKDLYCWEIVLIKFLIHEDLTLEEIIKQDSEKKVKKSTANEIQLCKYLQIEINKIQLKENSIIKKIITKNNSLQKKLHKANSHKIKNKDEKIQTNMNMNNSMEIEMDIENEKELIENKMETEIKKEKENEKEIKKEIIENSKMEIEKEKENEIKSNQEEKIGNENNTVENQKNTKKQQHKEKNIFNVLYKFCHKICNEIRLGIIRRQAKEFSETLLGSMIRTEDNKGNCLKVYYWENINSTSFQNEKNIISYEIDEKGDLDLEHRPFLGIKINLVPIENCFETNLINSIIANSLNKLISLSKLLKEDQKLFPNEDDIVLVPNTSNLKVPFLKVTFLSKSILIKISVDFNTGLFTLNAPNLLVKTINDLLNLLNYNKEKILEGFNNILFQSVISEFEHAASQCGLVPFVNLPLYVLTKRSSATGFNVIPFFNKNHKVRGIEEKIKYYLFFQFNETCDYVIFLYLNKKLVPTFKLLGTELDRSVFRLYIKKIRLLEVWDPITSSKEISAKLRSLTNKTWYSIRQFFLTKQLKELGSSFSIDGNSIIIDGQEAIELFNLKDLNVDIKKISIDLIGKESWEVKIWLEELWLKRILLMNYPNVFEIQQSNLSKYGIIVFRYPKLYSDCLFNFKQKLCSAFRLSYVFVQFLKRAPDLELFVGIDSEHNIIIDRQKLSKEYLDSNLNIYPLIFKIKWEIKNYIKSNDKKKRSKKKDFSTSRIFTNLINNNNDGDDDDNDNRYIGDGNNDKVANNCTHNDSNSNSNSNNNKKTQIKIENNNKINKNNTRRRYLIPNNCDFKKIRSINNRNRRLLGIPRAFNYPYHLRYEKEKRMRIRKYHSSATSSATSTLLSSKSSSTSLTNFNYMPQGKSMINQNRLSKDSTNIKTNINHSYDNINTGTVNNISNNNQNNKNMISNNKNNNNNPHPNNINKSKNFKNSINNILSTKRKLPSNLNKKSTMSIKNRDSYIYQYILEYEPYFPLENQLQYFLNLYPSNIDEFLNLTINCYDPYLILSSFFVKNRIGFVLIPRSPSIAMLKFRQYYYLSVMFRDDFMIDFTFKKTPSINPTLFLKFLLEKLKNETKSKIEIKRTTLSISIFALQSFLKLLYRFFGLSFMLRKVKIATRKRITDNTVVFNWSTSYSVEMKLVNFSVLDLKLKRKNETFSLVEFNNIQQYYQKKVACEPYDADKLTSFIFLFTFPDFVLKDFIELISLSIKNDLAINGVLIELELVPFPHGIAIKHLTDKKAVIFSLKCQWLLKKNIKVKKECSLPITYFYSQNENRVEINLPLNRNIYERILIKKSSATMKKSSLIQFIENLFNLPEEEIETITNPELQQKILNN</sequence>
<keyword evidence="11" id="KW-1185">Reference proteome</keyword>
<gene>
    <name evidence="10" type="ORF">M0813_12911</name>
</gene>
<feature type="region of interest" description="Disordered" evidence="8">
    <location>
        <begin position="222"/>
        <end position="241"/>
    </location>
</feature>
<evidence type="ECO:0000313" key="10">
    <source>
        <dbReference type="EMBL" id="KAJ6254013.1"/>
    </source>
</evidence>
<comment type="caution">
    <text evidence="10">The sequence shown here is derived from an EMBL/GenBank/DDBJ whole genome shotgun (WGS) entry which is preliminary data.</text>
</comment>
<dbReference type="EMBL" id="JAOAOG010000027">
    <property type="protein sequence ID" value="KAJ6254013.1"/>
    <property type="molecule type" value="Genomic_DNA"/>
</dbReference>
<comment type="subcellular location">
    <subcellularLocation>
        <location evidence="1 7">Nucleus</location>
    </subcellularLocation>
</comment>
<evidence type="ECO:0000256" key="2">
    <source>
        <dbReference type="ARBA" id="ARBA00007813"/>
    </source>
</evidence>
<dbReference type="InterPro" id="IPR055122">
    <property type="entry name" value="Med14_N"/>
</dbReference>
<feature type="region of interest" description="Disordered" evidence="8">
    <location>
        <begin position="427"/>
        <end position="458"/>
    </location>
</feature>
<dbReference type="InterPro" id="IPR013947">
    <property type="entry name" value="Mediator_Med14"/>
</dbReference>
<organism evidence="10 11">
    <name type="scientific">Anaeramoeba flamelloides</name>
    <dbReference type="NCBI Taxonomy" id="1746091"/>
    <lineage>
        <taxon>Eukaryota</taxon>
        <taxon>Metamonada</taxon>
        <taxon>Anaeramoebidae</taxon>
        <taxon>Anaeramoeba</taxon>
    </lineage>
</organism>
<feature type="domain" description="Mediator complex subunit MED14 N-terminal" evidence="9">
    <location>
        <begin position="14"/>
        <end position="202"/>
    </location>
</feature>
<evidence type="ECO:0000256" key="4">
    <source>
        <dbReference type="ARBA" id="ARBA00023159"/>
    </source>
</evidence>
<dbReference type="Proteomes" id="UP001150062">
    <property type="component" value="Unassembled WGS sequence"/>
</dbReference>
<evidence type="ECO:0000256" key="8">
    <source>
        <dbReference type="SAM" id="MobiDB-lite"/>
    </source>
</evidence>